<reference evidence="1" key="1">
    <citation type="submission" date="2018-02" db="EMBL/GenBank/DDBJ databases">
        <title>Rhizophora mucronata_Transcriptome.</title>
        <authorList>
            <person name="Meera S.P."/>
            <person name="Sreeshan A."/>
            <person name="Augustine A."/>
        </authorList>
    </citation>
    <scope>NUCLEOTIDE SEQUENCE</scope>
    <source>
        <tissue evidence="1">Leaf</tissue>
    </source>
</reference>
<accession>A0A2P2JIJ4</accession>
<sequence>MTNVRFFLHISNDEHLMEGQNRRLVHLTSDC</sequence>
<organism evidence="1">
    <name type="scientific">Rhizophora mucronata</name>
    <name type="common">Asiatic mangrove</name>
    <dbReference type="NCBI Taxonomy" id="61149"/>
    <lineage>
        <taxon>Eukaryota</taxon>
        <taxon>Viridiplantae</taxon>
        <taxon>Streptophyta</taxon>
        <taxon>Embryophyta</taxon>
        <taxon>Tracheophyta</taxon>
        <taxon>Spermatophyta</taxon>
        <taxon>Magnoliopsida</taxon>
        <taxon>eudicotyledons</taxon>
        <taxon>Gunneridae</taxon>
        <taxon>Pentapetalae</taxon>
        <taxon>rosids</taxon>
        <taxon>fabids</taxon>
        <taxon>Malpighiales</taxon>
        <taxon>Rhizophoraceae</taxon>
        <taxon>Rhizophora</taxon>
    </lineage>
</organism>
<proteinExistence type="predicted"/>
<evidence type="ECO:0000313" key="1">
    <source>
        <dbReference type="EMBL" id="MBW93281.1"/>
    </source>
</evidence>
<dbReference type="EMBL" id="GGEC01012798">
    <property type="protein sequence ID" value="MBW93281.1"/>
    <property type="molecule type" value="Transcribed_RNA"/>
</dbReference>
<name>A0A2P2JIJ4_RHIMU</name>
<dbReference type="AlphaFoldDB" id="A0A2P2JIJ4"/>
<protein>
    <submittedName>
        <fullName evidence="1">Uncharacterized protein</fullName>
    </submittedName>
</protein>